<dbReference type="InterPro" id="IPR023149">
    <property type="entry name" value="Trans_acon_MeTrfase_C"/>
</dbReference>
<dbReference type="PANTHER" id="PTHR43861:SF1">
    <property type="entry name" value="TRANS-ACONITATE 2-METHYLTRANSFERASE"/>
    <property type="match status" value="1"/>
</dbReference>
<dbReference type="EC" id="2.1.1.144" evidence="5"/>
<keyword evidence="1 5" id="KW-0963">Cytoplasm</keyword>
<proteinExistence type="inferred from homology"/>
<dbReference type="KEGG" id="cpis:HS961_09375"/>
<dbReference type="GO" id="GO:0005737">
    <property type="term" value="C:cytoplasm"/>
    <property type="evidence" value="ECO:0007669"/>
    <property type="project" value="UniProtKB-SubCell"/>
</dbReference>
<dbReference type="HAMAP" id="MF_00560">
    <property type="entry name" value="Tran_acon_Me_trans"/>
    <property type="match status" value="1"/>
</dbReference>
<evidence type="ECO:0000313" key="8">
    <source>
        <dbReference type="Proteomes" id="UP000515240"/>
    </source>
</evidence>
<dbReference type="EMBL" id="CP058554">
    <property type="protein sequence ID" value="QMV73034.1"/>
    <property type="molecule type" value="Genomic_DNA"/>
</dbReference>
<dbReference type="SUPFAM" id="SSF53335">
    <property type="entry name" value="S-adenosyl-L-methionine-dependent methyltransferases"/>
    <property type="match status" value="1"/>
</dbReference>
<evidence type="ECO:0000313" key="7">
    <source>
        <dbReference type="EMBL" id="QMV73034.1"/>
    </source>
</evidence>
<dbReference type="Proteomes" id="UP000515240">
    <property type="component" value="Chromosome"/>
</dbReference>
<dbReference type="Gene3D" id="1.10.150.290">
    <property type="entry name" value="S-adenosyl-L-methionine-dependent methyltransferases"/>
    <property type="match status" value="1"/>
</dbReference>
<comment type="subcellular location">
    <subcellularLocation>
        <location evidence="5">Cytoplasm</location>
    </subcellularLocation>
</comment>
<evidence type="ECO:0000256" key="5">
    <source>
        <dbReference type="HAMAP-Rule" id="MF_00560"/>
    </source>
</evidence>
<dbReference type="GO" id="GO:0032259">
    <property type="term" value="P:methylation"/>
    <property type="evidence" value="ECO:0007669"/>
    <property type="project" value="UniProtKB-KW"/>
</dbReference>
<reference evidence="7 8" key="1">
    <citation type="journal article" date="2020" name="G3 (Bethesda)">
        <title>CeMbio - The Caenorhabditis elegans Microbiome Resource.</title>
        <authorList>
            <person name="Dirksen P."/>
            <person name="Assie A."/>
            <person name="Zimmermann J."/>
            <person name="Zhang F."/>
            <person name="Tietje A.M."/>
            <person name="Marsh S.A."/>
            <person name="Felix M.A."/>
            <person name="Shapira M."/>
            <person name="Kaleta C."/>
            <person name="Schulenburg H."/>
            <person name="Samuel B."/>
        </authorList>
    </citation>
    <scope>NUCLEOTIDE SEQUENCE [LARGE SCALE GENOMIC DNA]</scope>
    <source>
        <strain evidence="7 8">BIGb0172</strain>
    </source>
</reference>
<protein>
    <recommendedName>
        <fullName evidence="5">Trans-aconitate 2-methyltransferase</fullName>
        <ecNumber evidence="5">2.1.1.144</ecNumber>
    </recommendedName>
</protein>
<dbReference type="InterPro" id="IPR041698">
    <property type="entry name" value="Methyltransf_25"/>
</dbReference>
<dbReference type="RefSeq" id="WP_182327440.1">
    <property type="nucleotide sequence ID" value="NZ_CP058554.1"/>
</dbReference>
<dbReference type="InterPro" id="IPR029063">
    <property type="entry name" value="SAM-dependent_MTases_sf"/>
</dbReference>
<evidence type="ECO:0000256" key="1">
    <source>
        <dbReference type="ARBA" id="ARBA00022490"/>
    </source>
</evidence>
<comment type="similarity">
    <text evidence="5">Belongs to the methyltransferase superfamily. Tam family.</text>
</comment>
<dbReference type="PANTHER" id="PTHR43861">
    <property type="entry name" value="TRANS-ACONITATE 2-METHYLTRANSFERASE-RELATED"/>
    <property type="match status" value="1"/>
</dbReference>
<evidence type="ECO:0000256" key="3">
    <source>
        <dbReference type="ARBA" id="ARBA00022679"/>
    </source>
</evidence>
<organism evidence="7 8">
    <name type="scientific">Comamonas piscis</name>
    <dbReference type="NCBI Taxonomy" id="1562974"/>
    <lineage>
        <taxon>Bacteria</taxon>
        <taxon>Pseudomonadati</taxon>
        <taxon>Pseudomonadota</taxon>
        <taxon>Betaproteobacteria</taxon>
        <taxon>Burkholderiales</taxon>
        <taxon>Comamonadaceae</taxon>
        <taxon>Comamonas</taxon>
    </lineage>
</organism>
<comment type="catalytic activity">
    <reaction evidence="5">
        <text>trans-aconitate + S-adenosyl-L-methionine = (E)-3-(methoxycarbonyl)pent-2-enedioate + S-adenosyl-L-homocysteine</text>
        <dbReference type="Rhea" id="RHEA:14969"/>
        <dbReference type="ChEBI" id="CHEBI:15708"/>
        <dbReference type="ChEBI" id="CHEBI:57470"/>
        <dbReference type="ChEBI" id="CHEBI:57856"/>
        <dbReference type="ChEBI" id="CHEBI:59789"/>
        <dbReference type="EC" id="2.1.1.144"/>
    </reaction>
</comment>
<dbReference type="NCBIfam" id="NF002463">
    <property type="entry name" value="PRK01683.1"/>
    <property type="match status" value="1"/>
</dbReference>
<dbReference type="CDD" id="cd02440">
    <property type="entry name" value="AdoMet_MTases"/>
    <property type="match status" value="1"/>
</dbReference>
<dbReference type="Gene3D" id="3.40.50.150">
    <property type="entry name" value="Vaccinia Virus protein VP39"/>
    <property type="match status" value="1"/>
</dbReference>
<keyword evidence="2 5" id="KW-0489">Methyltransferase</keyword>
<evidence type="ECO:0000256" key="4">
    <source>
        <dbReference type="ARBA" id="ARBA00022691"/>
    </source>
</evidence>
<dbReference type="AlphaFoldDB" id="A0A7G5EGA9"/>
<sequence>MLAWNAQLYSRFEDERTRPAADLLARVALPSDTAYVVDLGCGPGNSTELLAQRFVQARVLGVDQSQDMLAAARQRLAHVHFEQGDIAQWQAPLHNGRLPDLIFANAALQWVPDHHALLPRLMGMLAPGGVLAVQMPDNRDEPSHRLMREVAALQPWAAEIGDPHALRTDLLALNDYYDVLARDAQVDAWRTAYQHPMDSAEAIVQWVSGTGLRPFLQPLPSDLQTSFVAEYTRRIDAAYAPRSDGRRLLAFPRLFLVARRPI</sequence>
<evidence type="ECO:0000259" key="6">
    <source>
        <dbReference type="Pfam" id="PF13649"/>
    </source>
</evidence>
<dbReference type="InterPro" id="IPR023506">
    <property type="entry name" value="Trans-aconitate_MeTrfase"/>
</dbReference>
<dbReference type="GO" id="GO:0030798">
    <property type="term" value="F:trans-aconitate 2-methyltransferase activity"/>
    <property type="evidence" value="ECO:0007669"/>
    <property type="project" value="UniProtKB-UniRule"/>
</dbReference>
<dbReference type="Pfam" id="PF13649">
    <property type="entry name" value="Methyltransf_25"/>
    <property type="match status" value="1"/>
</dbReference>
<gene>
    <name evidence="5 7" type="primary">tam</name>
    <name evidence="7" type="ORF">HS961_09375</name>
</gene>
<accession>A0A7G5EGA9</accession>
<evidence type="ECO:0000256" key="2">
    <source>
        <dbReference type="ARBA" id="ARBA00022603"/>
    </source>
</evidence>
<name>A0A7G5EGA9_9BURK</name>
<comment type="function">
    <text evidence="5">Catalyzes the S-adenosylmethionine monomethyl esterification of trans-aconitate.</text>
</comment>
<keyword evidence="4 5" id="KW-0949">S-adenosyl-L-methionine</keyword>
<keyword evidence="8" id="KW-1185">Reference proteome</keyword>
<feature type="domain" description="Methyltransferase" evidence="6">
    <location>
        <begin position="36"/>
        <end position="129"/>
    </location>
</feature>
<keyword evidence="3 5" id="KW-0808">Transferase</keyword>